<keyword evidence="2" id="KW-0694">RNA-binding</keyword>
<evidence type="ECO:0000259" key="6">
    <source>
        <dbReference type="PROSITE" id="PS50994"/>
    </source>
</evidence>
<dbReference type="PROSITE" id="PS50994">
    <property type="entry name" value="INTEGRASE"/>
    <property type="match status" value="1"/>
</dbReference>
<dbReference type="InterPro" id="IPR025724">
    <property type="entry name" value="GAG-pre-integrase_dom"/>
</dbReference>
<dbReference type="EMBL" id="JAACJN010000020">
    <property type="protein sequence ID" value="KAF5389681.1"/>
    <property type="molecule type" value="Genomic_DNA"/>
</dbReference>
<protein>
    <recommendedName>
        <fullName evidence="6">Integrase catalytic domain-containing protein</fullName>
    </recommendedName>
</protein>
<proteinExistence type="predicted"/>
<feature type="region of interest" description="Disordered" evidence="5">
    <location>
        <begin position="834"/>
        <end position="874"/>
    </location>
</feature>
<evidence type="ECO:0000256" key="2">
    <source>
        <dbReference type="ARBA" id="ARBA00022884"/>
    </source>
</evidence>
<dbReference type="AlphaFoldDB" id="A0A8H5HUQ5"/>
<gene>
    <name evidence="7" type="ORF">D9757_005987</name>
</gene>
<dbReference type="InterPro" id="IPR036397">
    <property type="entry name" value="RNaseH_sf"/>
</dbReference>
<dbReference type="GO" id="GO:0032196">
    <property type="term" value="P:transposition"/>
    <property type="evidence" value="ECO:0007669"/>
    <property type="project" value="UniProtKB-KW"/>
</dbReference>
<dbReference type="InterPro" id="IPR039537">
    <property type="entry name" value="Retrotran_Ty1/copia-like"/>
</dbReference>
<evidence type="ECO:0000256" key="4">
    <source>
        <dbReference type="ARBA" id="ARBA00049244"/>
    </source>
</evidence>
<feature type="compositionally biased region" description="Pro residues" evidence="5">
    <location>
        <begin position="859"/>
        <end position="869"/>
    </location>
</feature>
<dbReference type="Pfam" id="PF25597">
    <property type="entry name" value="SH3_retrovirus"/>
    <property type="match status" value="1"/>
</dbReference>
<keyword evidence="8" id="KW-1185">Reference proteome</keyword>
<dbReference type="GO" id="GO:0003887">
    <property type="term" value="F:DNA-directed DNA polymerase activity"/>
    <property type="evidence" value="ECO:0007669"/>
    <property type="project" value="UniProtKB-EC"/>
</dbReference>
<name>A0A8H5HUQ5_9AGAR</name>
<dbReference type="OrthoDB" id="7691805at2759"/>
<dbReference type="SUPFAM" id="SSF53098">
    <property type="entry name" value="Ribonuclease H-like"/>
    <property type="match status" value="1"/>
</dbReference>
<dbReference type="InterPro" id="IPR057670">
    <property type="entry name" value="SH3_retrovirus"/>
</dbReference>
<dbReference type="InterPro" id="IPR012337">
    <property type="entry name" value="RNaseH-like_sf"/>
</dbReference>
<comment type="catalytic activity">
    <reaction evidence="3">
        <text>DNA(n) + a 2'-deoxyribonucleoside 5'-triphosphate = DNA(n+1) + diphosphate</text>
        <dbReference type="Rhea" id="RHEA:22508"/>
        <dbReference type="Rhea" id="RHEA-COMP:17339"/>
        <dbReference type="Rhea" id="RHEA-COMP:17340"/>
        <dbReference type="ChEBI" id="CHEBI:33019"/>
        <dbReference type="ChEBI" id="CHEBI:61560"/>
        <dbReference type="ChEBI" id="CHEBI:173112"/>
        <dbReference type="EC" id="2.7.7.49"/>
    </reaction>
</comment>
<dbReference type="GO" id="GO:0003723">
    <property type="term" value="F:RNA binding"/>
    <property type="evidence" value="ECO:0007669"/>
    <property type="project" value="UniProtKB-KW"/>
</dbReference>
<feature type="region of interest" description="Disordered" evidence="5">
    <location>
        <begin position="74"/>
        <end position="101"/>
    </location>
</feature>
<feature type="compositionally biased region" description="Low complexity" evidence="5">
    <location>
        <begin position="843"/>
        <end position="858"/>
    </location>
</feature>
<dbReference type="GO" id="GO:0005634">
    <property type="term" value="C:nucleus"/>
    <property type="evidence" value="ECO:0007669"/>
    <property type="project" value="UniProtKB-ARBA"/>
</dbReference>
<dbReference type="PANTHER" id="PTHR42648:SF18">
    <property type="entry name" value="RETROTRANSPOSON, UNCLASSIFIED-LIKE PROTEIN"/>
    <property type="match status" value="1"/>
</dbReference>
<comment type="caution">
    <text evidence="7">The sequence shown here is derived from an EMBL/GenBank/DDBJ whole genome shotgun (WGS) entry which is preliminary data.</text>
</comment>
<dbReference type="Pfam" id="PF14223">
    <property type="entry name" value="Retrotran_gag_2"/>
    <property type="match status" value="1"/>
</dbReference>
<sequence length="987" mass="109305">MLWRPVVSDYTSSWDASEIVQQTVVPTMSSNPNSLPNLLVFPNDRQLTGISNWASFRDHLKSVARSTGLLGYLDGSTAQPTPPASTAGVPPAIPTATPINSRTPSVEEWELRDGRLAGIIYQNIQDPRSIGVTEDMASNIMWRKLTGEFDTNSAAAQALAKERIQQFKYTPGTRFEEYFKNLEALRKAANDVGCSIQDEDLRTRFLTSLSKEYLWILQTHGARPLPDLKRVLLEYDMMVESSNPTSHATVPTALSVSSGIICENCNRNGHTKKGCWARNGGREGLGPRWYKAPKGMEPVKTSAPSSAATTIVTESSAPAIAAATIYHFDDQDFNGGAMAVVEIFAVPTRNESNFHDVPTYLDSAATHWCIRDRRRFITYTPEKSVGRMAEEGSRGSFNIEGHGIAEISIRTNEGSINCLRFPAKHTPSFGMNLVSIPALDRKGLRGEWGNGRIMVKDPASGKCIIDGHLAAKRSGNSLYRVNVVDSLDSLPAPVTSPDSTIVLASSGKSRSNPCSLAMWHARFGHADVNMIRIMAKRGLVDGLEVTDYELCGKCEPCLFAKAKRLPFDDIVIPASEPLDRVSLDLWGPSRTRSLGGANYMLLACDDGTGIPFPYFSSNKESQSILKYVQDFVKMAERQTGRKVKVFRVDMGREFDNKVMDAWCAERGIIVEKVPKASSAANGQVERANGTIISGVRAMIEDSDLDTRFWAEGSSAYCYVRGMIPTNRHPGRIPWEKWYELDGRKVNVSHLRRWGCKVWVTDLDRVNGKLGRQAWEGRFVGYLGRRGYRVWDPARRGVYPVRDVVFEEGSPRRTTGVTPQSDGPIFDTDLEPDITVRSETDDGTPSVSTSPPNLSLTTPPTAPDIPPAPTITPAAPVPILRRSTRVRTPSAQQLLHLESQKEENRARDDAEEWANAGHIWYKELEDRFKQNGFKSSRADPCIRFRSDPKTHNFTITTVHTDDVFSASSSEEEADNTVNGFTGWDLTDV</sequence>
<dbReference type="GO" id="GO:0003964">
    <property type="term" value="F:RNA-directed DNA polymerase activity"/>
    <property type="evidence" value="ECO:0007669"/>
    <property type="project" value="UniProtKB-EC"/>
</dbReference>
<evidence type="ECO:0000256" key="1">
    <source>
        <dbReference type="ARBA" id="ARBA00022578"/>
    </source>
</evidence>
<comment type="catalytic activity">
    <reaction evidence="4">
        <text>DNA(n) + a 2'-deoxyribonucleoside 5'-triphosphate = DNA(n+1) + diphosphate</text>
        <dbReference type="Rhea" id="RHEA:22508"/>
        <dbReference type="Rhea" id="RHEA-COMP:17339"/>
        <dbReference type="Rhea" id="RHEA-COMP:17340"/>
        <dbReference type="ChEBI" id="CHEBI:33019"/>
        <dbReference type="ChEBI" id="CHEBI:61560"/>
        <dbReference type="ChEBI" id="CHEBI:173112"/>
        <dbReference type="EC" id="2.7.7.7"/>
    </reaction>
</comment>
<feature type="domain" description="Integrase catalytic" evidence="6">
    <location>
        <begin position="573"/>
        <end position="741"/>
    </location>
</feature>
<organism evidence="7 8">
    <name type="scientific">Collybiopsis confluens</name>
    <dbReference type="NCBI Taxonomy" id="2823264"/>
    <lineage>
        <taxon>Eukaryota</taxon>
        <taxon>Fungi</taxon>
        <taxon>Dikarya</taxon>
        <taxon>Basidiomycota</taxon>
        <taxon>Agaricomycotina</taxon>
        <taxon>Agaricomycetes</taxon>
        <taxon>Agaricomycetidae</taxon>
        <taxon>Agaricales</taxon>
        <taxon>Marasmiineae</taxon>
        <taxon>Omphalotaceae</taxon>
        <taxon>Collybiopsis</taxon>
    </lineage>
</organism>
<dbReference type="Gene3D" id="3.30.420.10">
    <property type="entry name" value="Ribonuclease H-like superfamily/Ribonuclease H"/>
    <property type="match status" value="1"/>
</dbReference>
<dbReference type="InterPro" id="IPR001584">
    <property type="entry name" value="Integrase_cat-core"/>
</dbReference>
<dbReference type="Proteomes" id="UP000518752">
    <property type="component" value="Unassembled WGS sequence"/>
</dbReference>
<evidence type="ECO:0000313" key="7">
    <source>
        <dbReference type="EMBL" id="KAF5389681.1"/>
    </source>
</evidence>
<reference evidence="7 8" key="1">
    <citation type="journal article" date="2020" name="ISME J.">
        <title>Uncovering the hidden diversity of litter-decomposition mechanisms in mushroom-forming fungi.</title>
        <authorList>
            <person name="Floudas D."/>
            <person name="Bentzer J."/>
            <person name="Ahren D."/>
            <person name="Johansson T."/>
            <person name="Persson P."/>
            <person name="Tunlid A."/>
        </authorList>
    </citation>
    <scope>NUCLEOTIDE SEQUENCE [LARGE SCALE GENOMIC DNA]</scope>
    <source>
        <strain evidence="7 8">CBS 406.79</strain>
    </source>
</reference>
<evidence type="ECO:0000256" key="5">
    <source>
        <dbReference type="SAM" id="MobiDB-lite"/>
    </source>
</evidence>
<accession>A0A8H5HUQ5</accession>
<dbReference type="PANTHER" id="PTHR42648">
    <property type="entry name" value="TRANSPOSASE, PUTATIVE-RELATED"/>
    <property type="match status" value="1"/>
</dbReference>
<evidence type="ECO:0000313" key="8">
    <source>
        <dbReference type="Proteomes" id="UP000518752"/>
    </source>
</evidence>
<keyword evidence="1" id="KW-0815">Transposition</keyword>
<dbReference type="GO" id="GO:0015074">
    <property type="term" value="P:DNA integration"/>
    <property type="evidence" value="ECO:0007669"/>
    <property type="project" value="InterPro"/>
</dbReference>
<evidence type="ECO:0000256" key="3">
    <source>
        <dbReference type="ARBA" id="ARBA00048173"/>
    </source>
</evidence>
<dbReference type="Pfam" id="PF13976">
    <property type="entry name" value="gag_pre-integrs"/>
    <property type="match status" value="1"/>
</dbReference>